<dbReference type="AlphaFoldDB" id="A0AA40FU87"/>
<organism evidence="1 2">
    <name type="scientific">Melipona bicolor</name>
    <dbReference type="NCBI Taxonomy" id="60889"/>
    <lineage>
        <taxon>Eukaryota</taxon>
        <taxon>Metazoa</taxon>
        <taxon>Ecdysozoa</taxon>
        <taxon>Arthropoda</taxon>
        <taxon>Hexapoda</taxon>
        <taxon>Insecta</taxon>
        <taxon>Pterygota</taxon>
        <taxon>Neoptera</taxon>
        <taxon>Endopterygota</taxon>
        <taxon>Hymenoptera</taxon>
        <taxon>Apocrita</taxon>
        <taxon>Aculeata</taxon>
        <taxon>Apoidea</taxon>
        <taxon>Anthophila</taxon>
        <taxon>Apidae</taxon>
        <taxon>Melipona</taxon>
    </lineage>
</organism>
<gene>
    <name evidence="1" type="ORF">K0M31_005588</name>
</gene>
<accession>A0AA40FU87</accession>
<name>A0AA40FU87_9HYME</name>
<protein>
    <submittedName>
        <fullName evidence="1">Uncharacterized protein</fullName>
    </submittedName>
</protein>
<evidence type="ECO:0000313" key="2">
    <source>
        <dbReference type="Proteomes" id="UP001177670"/>
    </source>
</evidence>
<sequence length="106" mass="12644">MNNEVFRGVFEIRYSNELKENGNQGGARRESQRRDRVACRNEVKRTESFLFFQGWKTDSRNSKKNIGRGTIRGEKPYAETSHRFEEFFKIPRKTPLRGRPEEELEM</sequence>
<evidence type="ECO:0000313" key="1">
    <source>
        <dbReference type="EMBL" id="KAK1125215.1"/>
    </source>
</evidence>
<reference evidence="1" key="1">
    <citation type="submission" date="2021-10" db="EMBL/GenBank/DDBJ databases">
        <title>Melipona bicolor Genome sequencing and assembly.</title>
        <authorList>
            <person name="Araujo N.S."/>
            <person name="Arias M.C."/>
        </authorList>
    </citation>
    <scope>NUCLEOTIDE SEQUENCE</scope>
    <source>
        <strain evidence="1">USP_2M_L1-L4_2017</strain>
        <tissue evidence="1">Whole body</tissue>
    </source>
</reference>
<dbReference type="Proteomes" id="UP001177670">
    <property type="component" value="Unassembled WGS sequence"/>
</dbReference>
<proteinExistence type="predicted"/>
<dbReference type="EMBL" id="JAHYIQ010000016">
    <property type="protein sequence ID" value="KAK1125215.1"/>
    <property type="molecule type" value="Genomic_DNA"/>
</dbReference>
<keyword evidence="2" id="KW-1185">Reference proteome</keyword>
<comment type="caution">
    <text evidence="1">The sequence shown here is derived from an EMBL/GenBank/DDBJ whole genome shotgun (WGS) entry which is preliminary data.</text>
</comment>